<feature type="domain" description="Survival protein SurE-like phosphatase/nucleotidase" evidence="8">
    <location>
        <begin position="3"/>
        <end position="185"/>
    </location>
</feature>
<dbReference type="InterPro" id="IPR002828">
    <property type="entry name" value="SurE-like_Pase/nucleotidase"/>
</dbReference>
<evidence type="ECO:0000256" key="3">
    <source>
        <dbReference type="ARBA" id="ARBA00012643"/>
    </source>
</evidence>
<evidence type="ECO:0000256" key="2">
    <source>
        <dbReference type="ARBA" id="ARBA00011062"/>
    </source>
</evidence>
<keyword evidence="5" id="KW-0479">Metal-binding</keyword>
<dbReference type="PANTHER" id="PTHR30457">
    <property type="entry name" value="5'-NUCLEOTIDASE SURE"/>
    <property type="match status" value="1"/>
</dbReference>
<dbReference type="RefSeq" id="WP_239152860.1">
    <property type="nucleotide sequence ID" value="NZ_BOPF01000008.1"/>
</dbReference>
<reference evidence="9" key="1">
    <citation type="submission" date="2021-01" db="EMBL/GenBank/DDBJ databases">
        <title>Whole genome shotgun sequence of Virgisporangium aliadipatigenens NBRC 105644.</title>
        <authorList>
            <person name="Komaki H."/>
            <person name="Tamura T."/>
        </authorList>
    </citation>
    <scope>NUCLEOTIDE SEQUENCE</scope>
    <source>
        <strain evidence="9">NBRC 105644</strain>
    </source>
</reference>
<evidence type="ECO:0000256" key="7">
    <source>
        <dbReference type="ARBA" id="ARBA00022801"/>
    </source>
</evidence>
<evidence type="ECO:0000256" key="4">
    <source>
        <dbReference type="ARBA" id="ARBA00022490"/>
    </source>
</evidence>
<dbReference type="Proteomes" id="UP000619260">
    <property type="component" value="Unassembled WGS sequence"/>
</dbReference>
<dbReference type="Gene3D" id="3.40.1210.10">
    <property type="entry name" value="Survival protein SurE-like phosphatase/nucleotidase"/>
    <property type="match status" value="1"/>
</dbReference>
<dbReference type="EC" id="3.1.3.5" evidence="3"/>
<accession>A0A8J3YL26</accession>
<dbReference type="GO" id="GO:0004309">
    <property type="term" value="F:exopolyphosphatase activity"/>
    <property type="evidence" value="ECO:0007669"/>
    <property type="project" value="TreeGrafter"/>
</dbReference>
<evidence type="ECO:0000256" key="6">
    <source>
        <dbReference type="ARBA" id="ARBA00022741"/>
    </source>
</evidence>
<dbReference type="InterPro" id="IPR030048">
    <property type="entry name" value="SurE"/>
</dbReference>
<dbReference type="InterPro" id="IPR036523">
    <property type="entry name" value="SurE-like_sf"/>
</dbReference>
<dbReference type="SUPFAM" id="SSF64167">
    <property type="entry name" value="SurE-like"/>
    <property type="match status" value="1"/>
</dbReference>
<dbReference type="GO" id="GO:0008253">
    <property type="term" value="F:5'-nucleotidase activity"/>
    <property type="evidence" value="ECO:0007669"/>
    <property type="project" value="UniProtKB-EC"/>
</dbReference>
<dbReference type="AlphaFoldDB" id="A0A8J3YL26"/>
<keyword evidence="10" id="KW-1185">Reference proteome</keyword>
<evidence type="ECO:0000313" key="10">
    <source>
        <dbReference type="Proteomes" id="UP000619260"/>
    </source>
</evidence>
<name>A0A8J3YL26_9ACTN</name>
<gene>
    <name evidence="9" type="primary">surE</name>
    <name evidence="9" type="ORF">Val02_28210</name>
</gene>
<dbReference type="EMBL" id="BOPF01000008">
    <property type="protein sequence ID" value="GIJ45935.1"/>
    <property type="molecule type" value="Genomic_DNA"/>
</dbReference>
<organism evidence="9 10">
    <name type="scientific">Virgisporangium aliadipatigenens</name>
    <dbReference type="NCBI Taxonomy" id="741659"/>
    <lineage>
        <taxon>Bacteria</taxon>
        <taxon>Bacillati</taxon>
        <taxon>Actinomycetota</taxon>
        <taxon>Actinomycetes</taxon>
        <taxon>Micromonosporales</taxon>
        <taxon>Micromonosporaceae</taxon>
        <taxon>Virgisporangium</taxon>
    </lineage>
</organism>
<dbReference type="GO" id="GO:0008254">
    <property type="term" value="F:3'-nucleotidase activity"/>
    <property type="evidence" value="ECO:0007669"/>
    <property type="project" value="TreeGrafter"/>
</dbReference>
<comment type="similarity">
    <text evidence="2">Belongs to the SurE nucleotidase family.</text>
</comment>
<keyword evidence="4" id="KW-0963">Cytoplasm</keyword>
<proteinExistence type="inferred from homology"/>
<protein>
    <recommendedName>
        <fullName evidence="3">5'-nucleotidase</fullName>
        <ecNumber evidence="3">3.1.3.5</ecNumber>
    </recommendedName>
</protein>
<dbReference type="GO" id="GO:0046872">
    <property type="term" value="F:metal ion binding"/>
    <property type="evidence" value="ECO:0007669"/>
    <property type="project" value="UniProtKB-KW"/>
</dbReference>
<evidence type="ECO:0000259" key="8">
    <source>
        <dbReference type="Pfam" id="PF01975"/>
    </source>
</evidence>
<dbReference type="PANTHER" id="PTHR30457:SF12">
    <property type="entry name" value="5'_3'-NUCLEOTIDASE SURE"/>
    <property type="match status" value="1"/>
</dbReference>
<evidence type="ECO:0000313" key="9">
    <source>
        <dbReference type="EMBL" id="GIJ45935.1"/>
    </source>
</evidence>
<sequence length="267" mass="27371">MRVLITNDDGIDSPGLVALAGAAQDVGWEVLVAAPSQEFSGASAALTAVERGGRILTQARELPELPGVPAFSVAASPAFVALIALHGALGPVPDVVLSGVNFGPNAGRAVTHSGTVGAALTAALDGRRAAAFSIGLSIRMRQQPKWETARVVAADLLPVVADLPPGVVLNVNVPDLPYADLRGVRRGGLANFGAVQFGVVERDPEGYVGMQLTDTDAELEADSDEFWMHRGYVSVTPIRPVAEALDVAVPLDGITVGGVPAVDGYAG</sequence>
<keyword evidence="6" id="KW-0547">Nucleotide-binding</keyword>
<dbReference type="GO" id="GO:0000166">
    <property type="term" value="F:nucleotide binding"/>
    <property type="evidence" value="ECO:0007669"/>
    <property type="project" value="UniProtKB-KW"/>
</dbReference>
<comment type="catalytic activity">
    <reaction evidence="1">
        <text>a ribonucleoside 5'-phosphate + H2O = a ribonucleoside + phosphate</text>
        <dbReference type="Rhea" id="RHEA:12484"/>
        <dbReference type="ChEBI" id="CHEBI:15377"/>
        <dbReference type="ChEBI" id="CHEBI:18254"/>
        <dbReference type="ChEBI" id="CHEBI:43474"/>
        <dbReference type="ChEBI" id="CHEBI:58043"/>
        <dbReference type="EC" id="3.1.3.5"/>
    </reaction>
</comment>
<keyword evidence="7" id="KW-0378">Hydrolase</keyword>
<comment type="caution">
    <text evidence="9">The sequence shown here is derived from an EMBL/GenBank/DDBJ whole genome shotgun (WGS) entry which is preliminary data.</text>
</comment>
<evidence type="ECO:0000256" key="1">
    <source>
        <dbReference type="ARBA" id="ARBA00000815"/>
    </source>
</evidence>
<evidence type="ECO:0000256" key="5">
    <source>
        <dbReference type="ARBA" id="ARBA00022723"/>
    </source>
</evidence>
<dbReference type="Pfam" id="PF01975">
    <property type="entry name" value="SurE"/>
    <property type="match status" value="1"/>
</dbReference>